<evidence type="ECO:0000313" key="2">
    <source>
        <dbReference type="Proteomes" id="UP000182491"/>
    </source>
</evidence>
<dbReference type="OrthoDB" id="283514at2"/>
<evidence type="ECO:0008006" key="3">
    <source>
        <dbReference type="Google" id="ProtNLM"/>
    </source>
</evidence>
<dbReference type="NCBIfam" id="NF041366">
    <property type="entry name" value="GntA_guanitoxin"/>
    <property type="match status" value="1"/>
</dbReference>
<dbReference type="PANTHER" id="PTHR40045:SF1">
    <property type="entry name" value="YQCI_YCGG FAMILY PROTEIN"/>
    <property type="match status" value="1"/>
</dbReference>
<sequence length="242" mass="27580">MSTQKQKTYFTTEELETIDDERLQDLFNSISEKISDTEYPCVGAKAALNSKQIRIGVYKGMATDETTSKLGYDLKQYIAETLAADSEYMTMVACFTEEAPTSEDDFEKKLWAQLQRLHDSDSSANPWDPEVSSNPEDTNFSFSYNGTAFFVVGLHPNASRKARQTGYTAMAFNLHRQFEQLREKGVYENMKKVIRERDEAYDGSINPMLQDFDEGLEAPQYSGRKVDESWKCPFLAGNLKSH</sequence>
<gene>
    <name evidence="1" type="ORF">SAMN04487941_0156</name>
</gene>
<evidence type="ECO:0000313" key="1">
    <source>
        <dbReference type="EMBL" id="SFU34813.1"/>
    </source>
</evidence>
<dbReference type="EMBL" id="FPCA01000001">
    <property type="protein sequence ID" value="SFU34813.1"/>
    <property type="molecule type" value="Genomic_DNA"/>
</dbReference>
<accession>A0A1I7FF09</accession>
<dbReference type="Pfam" id="PF08892">
    <property type="entry name" value="YqcI_YcgG"/>
    <property type="match status" value="1"/>
</dbReference>
<dbReference type="Proteomes" id="UP000182491">
    <property type="component" value="Unassembled WGS sequence"/>
</dbReference>
<organism evidence="1 2">
    <name type="scientific">Pontibacter akesuensis</name>
    <dbReference type="NCBI Taxonomy" id="388950"/>
    <lineage>
        <taxon>Bacteria</taxon>
        <taxon>Pseudomonadati</taxon>
        <taxon>Bacteroidota</taxon>
        <taxon>Cytophagia</taxon>
        <taxon>Cytophagales</taxon>
        <taxon>Hymenobacteraceae</taxon>
        <taxon>Pontibacter</taxon>
    </lineage>
</organism>
<keyword evidence="2" id="KW-1185">Reference proteome</keyword>
<dbReference type="RefSeq" id="WP_068839158.1">
    <property type="nucleotide sequence ID" value="NZ_BMXC01000001.1"/>
</dbReference>
<dbReference type="AlphaFoldDB" id="A0A1I7FF09"/>
<dbReference type="PANTHER" id="PTHR40045">
    <property type="entry name" value="YCGG FAMILY PROTEIN"/>
    <property type="match status" value="1"/>
</dbReference>
<name>A0A1I7FF09_9BACT</name>
<dbReference type="InterPro" id="IPR014988">
    <property type="entry name" value="Uncharacterised_YqcI/YcgG"/>
</dbReference>
<proteinExistence type="predicted"/>
<protein>
    <recommendedName>
        <fullName evidence="3">YqcI/YcgG family protein</fullName>
    </recommendedName>
</protein>
<dbReference type="STRING" id="388950.GCA_001611675_03294"/>
<reference evidence="2" key="1">
    <citation type="submission" date="2016-10" db="EMBL/GenBank/DDBJ databases">
        <authorList>
            <person name="Varghese N."/>
        </authorList>
    </citation>
    <scope>NUCLEOTIDE SEQUENCE [LARGE SCALE GENOMIC DNA]</scope>
    <source>
        <strain evidence="2">DSM 18820</strain>
    </source>
</reference>